<evidence type="ECO:0000256" key="4">
    <source>
        <dbReference type="ARBA" id="ARBA00012702"/>
    </source>
</evidence>
<comment type="cofactor">
    <cofactor evidence="1">
        <name>Mg(2+)</name>
        <dbReference type="ChEBI" id="CHEBI:18420"/>
    </cofactor>
</comment>
<dbReference type="AlphaFoldDB" id="A0AAF0J2N9"/>
<evidence type="ECO:0000256" key="7">
    <source>
        <dbReference type="ARBA" id="ARBA00022737"/>
    </source>
</evidence>
<keyword evidence="15" id="KW-1185">Reference proteome</keyword>
<dbReference type="PROSITE" id="PS51147">
    <property type="entry name" value="PFTA"/>
    <property type="match status" value="4"/>
</dbReference>
<dbReference type="GO" id="GO:0004662">
    <property type="term" value="F:CAAX-protein geranylgeranyltransferase activity"/>
    <property type="evidence" value="ECO:0007669"/>
    <property type="project" value="UniProtKB-EC"/>
</dbReference>
<dbReference type="EC" id="2.5.1.58" evidence="4"/>
<dbReference type="Gene3D" id="1.25.40.120">
    <property type="entry name" value="Protein prenylyltransferase"/>
    <property type="match status" value="1"/>
</dbReference>
<evidence type="ECO:0000313" key="14">
    <source>
        <dbReference type="EMBL" id="WFD27306.1"/>
    </source>
</evidence>
<evidence type="ECO:0000313" key="15">
    <source>
        <dbReference type="Proteomes" id="UP001213623"/>
    </source>
</evidence>
<keyword evidence="6 14" id="KW-0808">Transferase</keyword>
<dbReference type="PANTHER" id="PTHR11129">
    <property type="entry name" value="PROTEIN FARNESYLTRANSFERASE ALPHA SUBUNIT/RAB GERANYLGERANYL TRANSFERASE ALPHA SUBUNIT"/>
    <property type="match status" value="1"/>
</dbReference>
<dbReference type="EC" id="2.5.1.59" evidence="3"/>
<dbReference type="InterPro" id="IPR002088">
    <property type="entry name" value="Prenyl_trans_a"/>
</dbReference>
<protein>
    <recommendedName>
        <fullName evidence="9">Protein farnesyltransferase/geranylgeranyltransferase type-1 subunit alpha</fullName>
        <ecNumber evidence="4">2.5.1.58</ecNumber>
        <ecNumber evidence="3">2.5.1.59</ecNumber>
    </recommendedName>
    <alternativeName>
        <fullName evidence="12">CAAX farnesyltransferase subunit alpha</fullName>
    </alternativeName>
    <alternativeName>
        <fullName evidence="11">FTase-alpha</fullName>
    </alternativeName>
    <alternativeName>
        <fullName evidence="10">Ras proteins prenyltransferase subunit alpha</fullName>
    </alternativeName>
    <alternativeName>
        <fullName evidence="13">Type I protein geranyl-geranyltransferase subunit alpha</fullName>
    </alternativeName>
</protein>
<sequence length="316" mass="36805">MAQIHFAQFYTIRIVRGISLTLDSKAMDLFRALNKLHGGEVEASERSLILTKYLVQINPANYTIWQYRASVLIKITENSQDNTLLQEEIGFMNDFARENMKNYQVWQHRKLIVSMLGDPSQEMDFVAATLDVDPKNYHTWAYRQWVLAFFGGMGENQDLHLPGAAQFPHLWDAELSYTDTMIRRDIRNNSAFNHRWFCIFGRALQSKDQLDPALEKQRDQEIAYALNIVSMAPNNASPWNYLRGMDHTHAIEHPEEDQAHQTSPYALEWLFDSCLERILCGDKKDLSTAELLLLRLRNLDPARAKYWDYCQQQLPS</sequence>
<evidence type="ECO:0000256" key="9">
    <source>
        <dbReference type="ARBA" id="ARBA00040965"/>
    </source>
</evidence>
<evidence type="ECO:0000256" key="2">
    <source>
        <dbReference type="ARBA" id="ARBA00006734"/>
    </source>
</evidence>
<dbReference type="EMBL" id="CP119895">
    <property type="protein sequence ID" value="WFD27306.1"/>
    <property type="molecule type" value="Genomic_DNA"/>
</dbReference>
<dbReference type="GO" id="GO:0004660">
    <property type="term" value="F:protein farnesyltransferase activity"/>
    <property type="evidence" value="ECO:0007669"/>
    <property type="project" value="UniProtKB-EC"/>
</dbReference>
<dbReference type="GO" id="GO:0005965">
    <property type="term" value="C:protein farnesyltransferase complex"/>
    <property type="evidence" value="ECO:0007669"/>
    <property type="project" value="TreeGrafter"/>
</dbReference>
<evidence type="ECO:0000256" key="12">
    <source>
        <dbReference type="ARBA" id="ARBA00043086"/>
    </source>
</evidence>
<evidence type="ECO:0000256" key="3">
    <source>
        <dbReference type="ARBA" id="ARBA00012700"/>
    </source>
</evidence>
<keyword evidence="8" id="KW-0460">Magnesium</keyword>
<keyword evidence="7" id="KW-0677">Repeat</keyword>
<evidence type="ECO:0000256" key="1">
    <source>
        <dbReference type="ARBA" id="ARBA00001946"/>
    </source>
</evidence>
<evidence type="ECO:0000256" key="5">
    <source>
        <dbReference type="ARBA" id="ARBA00022602"/>
    </source>
</evidence>
<reference evidence="14" key="1">
    <citation type="submission" date="2023-03" db="EMBL/GenBank/DDBJ databases">
        <title>Mating type loci evolution in Malassezia.</title>
        <authorList>
            <person name="Coelho M.A."/>
        </authorList>
    </citation>
    <scope>NUCLEOTIDE SEQUENCE</scope>
    <source>
        <strain evidence="14">CBS 9557</strain>
    </source>
</reference>
<dbReference type="GO" id="GO:0005953">
    <property type="term" value="C:CAAX-protein geranylgeranyltransferase complex"/>
    <property type="evidence" value="ECO:0007669"/>
    <property type="project" value="TreeGrafter"/>
</dbReference>
<accession>A0AAF0J2N9</accession>
<keyword evidence="5" id="KW-0637">Prenyltransferase</keyword>
<proteinExistence type="inferred from homology"/>
<evidence type="ECO:0000256" key="6">
    <source>
        <dbReference type="ARBA" id="ARBA00022679"/>
    </source>
</evidence>
<dbReference type="PANTHER" id="PTHR11129:SF1">
    <property type="entry name" value="PROTEIN FARNESYLTRANSFERASE_GERANYLGERANYLTRANSFERASE TYPE-1 SUBUNIT ALPHA"/>
    <property type="match status" value="1"/>
</dbReference>
<organism evidence="14 15">
    <name type="scientific">Malassezia nana</name>
    <dbReference type="NCBI Taxonomy" id="180528"/>
    <lineage>
        <taxon>Eukaryota</taxon>
        <taxon>Fungi</taxon>
        <taxon>Dikarya</taxon>
        <taxon>Basidiomycota</taxon>
        <taxon>Ustilaginomycotina</taxon>
        <taxon>Malasseziomycetes</taxon>
        <taxon>Malasseziales</taxon>
        <taxon>Malasseziaceae</taxon>
        <taxon>Malassezia</taxon>
    </lineage>
</organism>
<comment type="similarity">
    <text evidence="2">Belongs to the protein prenyltransferase subunit alpha family.</text>
</comment>
<evidence type="ECO:0000256" key="11">
    <source>
        <dbReference type="ARBA" id="ARBA00042436"/>
    </source>
</evidence>
<dbReference type="Proteomes" id="UP001213623">
    <property type="component" value="Chromosome 4"/>
</dbReference>
<dbReference type="Pfam" id="PF01239">
    <property type="entry name" value="PPTA"/>
    <property type="match status" value="5"/>
</dbReference>
<evidence type="ECO:0000256" key="13">
    <source>
        <dbReference type="ARBA" id="ARBA00043219"/>
    </source>
</evidence>
<gene>
    <name evidence="14" type="primary">RAM2</name>
    <name evidence="14" type="ORF">MNAN1_002302</name>
</gene>
<evidence type="ECO:0000256" key="10">
    <source>
        <dbReference type="ARBA" id="ARBA00041392"/>
    </source>
</evidence>
<dbReference type="SUPFAM" id="SSF48439">
    <property type="entry name" value="Protein prenylyltransferase"/>
    <property type="match status" value="1"/>
</dbReference>
<name>A0AAF0J2N9_9BASI</name>
<evidence type="ECO:0000256" key="8">
    <source>
        <dbReference type="ARBA" id="ARBA00022842"/>
    </source>
</evidence>